<accession>A0A6A6REI4</accession>
<reference evidence="1" key="1">
    <citation type="journal article" date="2020" name="Stud. Mycol.">
        <title>101 Dothideomycetes genomes: a test case for predicting lifestyles and emergence of pathogens.</title>
        <authorList>
            <person name="Haridas S."/>
            <person name="Albert R."/>
            <person name="Binder M."/>
            <person name="Bloem J."/>
            <person name="Labutti K."/>
            <person name="Salamov A."/>
            <person name="Andreopoulos B."/>
            <person name="Baker S."/>
            <person name="Barry K."/>
            <person name="Bills G."/>
            <person name="Bluhm B."/>
            <person name="Cannon C."/>
            <person name="Castanera R."/>
            <person name="Culley D."/>
            <person name="Daum C."/>
            <person name="Ezra D."/>
            <person name="Gonzalez J."/>
            <person name="Henrissat B."/>
            <person name="Kuo A."/>
            <person name="Liang C."/>
            <person name="Lipzen A."/>
            <person name="Lutzoni F."/>
            <person name="Magnuson J."/>
            <person name="Mondo S."/>
            <person name="Nolan M."/>
            <person name="Ohm R."/>
            <person name="Pangilinan J."/>
            <person name="Park H.-J."/>
            <person name="Ramirez L."/>
            <person name="Alfaro M."/>
            <person name="Sun H."/>
            <person name="Tritt A."/>
            <person name="Yoshinaga Y."/>
            <person name="Zwiers L.-H."/>
            <person name="Turgeon B."/>
            <person name="Goodwin S."/>
            <person name="Spatafora J."/>
            <person name="Crous P."/>
            <person name="Grigoriev I."/>
        </authorList>
    </citation>
    <scope>NUCLEOTIDE SEQUENCE</scope>
    <source>
        <strain evidence="1">CBS 269.34</strain>
    </source>
</reference>
<name>A0A6A6REI4_9PEZI</name>
<organism evidence="1 2">
    <name type="scientific">Lophium mytilinum</name>
    <dbReference type="NCBI Taxonomy" id="390894"/>
    <lineage>
        <taxon>Eukaryota</taxon>
        <taxon>Fungi</taxon>
        <taxon>Dikarya</taxon>
        <taxon>Ascomycota</taxon>
        <taxon>Pezizomycotina</taxon>
        <taxon>Dothideomycetes</taxon>
        <taxon>Pleosporomycetidae</taxon>
        <taxon>Mytilinidiales</taxon>
        <taxon>Mytilinidiaceae</taxon>
        <taxon>Lophium</taxon>
    </lineage>
</organism>
<dbReference type="Proteomes" id="UP000799750">
    <property type="component" value="Unassembled WGS sequence"/>
</dbReference>
<gene>
    <name evidence="1" type="ORF">BU16DRAFT_19088</name>
</gene>
<proteinExistence type="predicted"/>
<keyword evidence="2" id="KW-1185">Reference proteome</keyword>
<protein>
    <submittedName>
        <fullName evidence="1">Uncharacterized protein</fullName>
    </submittedName>
</protein>
<evidence type="ECO:0000313" key="2">
    <source>
        <dbReference type="Proteomes" id="UP000799750"/>
    </source>
</evidence>
<sequence>MEICRLMPWACSSLKSSERPLYHIQATLAHPKLDRAFSSHAMVSLNVERGGCSFILCSERRATSQLPHPPSTPGQKLVSKKPKLTVIRQKQHALGFSGVREGHTRPLDCLSVVSRHVQDSRHWHNVLCLAMFLLLCKHPSALYNYSSQTPSGPRITARTSARLRPPGFRLRISPLTNERLPCTLSSFTARALVIGISNT</sequence>
<dbReference type="AlphaFoldDB" id="A0A6A6REI4"/>
<evidence type="ECO:0000313" key="1">
    <source>
        <dbReference type="EMBL" id="KAF2502792.1"/>
    </source>
</evidence>
<dbReference type="EMBL" id="MU004181">
    <property type="protein sequence ID" value="KAF2502792.1"/>
    <property type="molecule type" value="Genomic_DNA"/>
</dbReference>